<dbReference type="InterPro" id="IPR005064">
    <property type="entry name" value="BUG"/>
</dbReference>
<dbReference type="CDD" id="cd07012">
    <property type="entry name" value="PBP2_Bug_TTT"/>
    <property type="match status" value="1"/>
</dbReference>
<dbReference type="Gene3D" id="3.40.190.10">
    <property type="entry name" value="Periplasmic binding protein-like II"/>
    <property type="match status" value="1"/>
</dbReference>
<evidence type="ECO:0000313" key="2">
    <source>
        <dbReference type="EMBL" id="PLC55890.1"/>
    </source>
</evidence>
<dbReference type="SUPFAM" id="SSF53850">
    <property type="entry name" value="Periplasmic binding protein-like II"/>
    <property type="match status" value="1"/>
</dbReference>
<gene>
    <name evidence="2" type="ORF">CR155_02250</name>
</gene>
<proteinExistence type="inferred from homology"/>
<dbReference type="PANTHER" id="PTHR42928">
    <property type="entry name" value="TRICARBOXYLATE-BINDING PROTEIN"/>
    <property type="match status" value="1"/>
</dbReference>
<dbReference type="Gene3D" id="3.40.190.150">
    <property type="entry name" value="Bordetella uptake gene, domain 1"/>
    <property type="match status" value="1"/>
</dbReference>
<dbReference type="Pfam" id="PF03401">
    <property type="entry name" value="TctC"/>
    <property type="match status" value="1"/>
</dbReference>
<dbReference type="PANTHER" id="PTHR42928:SF5">
    <property type="entry name" value="BLR1237 PROTEIN"/>
    <property type="match status" value="1"/>
</dbReference>
<evidence type="ECO:0008006" key="4">
    <source>
        <dbReference type="Google" id="ProtNLM"/>
    </source>
</evidence>
<dbReference type="Proteomes" id="UP000234328">
    <property type="component" value="Unassembled WGS sequence"/>
</dbReference>
<dbReference type="EMBL" id="PDNV01000001">
    <property type="protein sequence ID" value="PLC55890.1"/>
    <property type="molecule type" value="Genomic_DNA"/>
</dbReference>
<organism evidence="2 3">
    <name type="scientific">Pollutimonas nitritireducens</name>
    <dbReference type="NCBI Taxonomy" id="2045209"/>
    <lineage>
        <taxon>Bacteria</taxon>
        <taxon>Pseudomonadati</taxon>
        <taxon>Pseudomonadota</taxon>
        <taxon>Betaproteobacteria</taxon>
        <taxon>Burkholderiales</taxon>
        <taxon>Alcaligenaceae</taxon>
        <taxon>Pollutimonas</taxon>
    </lineage>
</organism>
<accession>A0A2N4ULK6</accession>
<comment type="caution">
    <text evidence="2">The sequence shown here is derived from an EMBL/GenBank/DDBJ whole genome shotgun (WGS) entry which is preliminary data.</text>
</comment>
<dbReference type="AlphaFoldDB" id="A0A2N4ULK6"/>
<reference evidence="2 3" key="1">
    <citation type="submission" date="2017-10" db="EMBL/GenBank/DDBJ databases">
        <title>Two draft genome sequences of Pusillimonas sp. strains isolated from a nitrate- and radionuclide-contaminated groundwater in Russia.</title>
        <authorList>
            <person name="Grouzdev D.S."/>
            <person name="Tourova T.P."/>
            <person name="Goeva M.A."/>
            <person name="Babich T.L."/>
            <person name="Sokolova D.S."/>
            <person name="Abdullin R."/>
            <person name="Poltaraus A.B."/>
            <person name="Toshchakov S.V."/>
            <person name="Nazina T.N."/>
        </authorList>
    </citation>
    <scope>NUCLEOTIDE SEQUENCE [LARGE SCALE GENOMIC DNA]</scope>
    <source>
        <strain evidence="2 3">JR1/69-2-13</strain>
    </source>
</reference>
<name>A0A2N4ULK6_9BURK</name>
<comment type="similarity">
    <text evidence="1">Belongs to the UPF0065 (bug) family.</text>
</comment>
<keyword evidence="3" id="KW-1185">Reference proteome</keyword>
<evidence type="ECO:0000313" key="3">
    <source>
        <dbReference type="Proteomes" id="UP000234328"/>
    </source>
</evidence>
<dbReference type="InterPro" id="IPR042100">
    <property type="entry name" value="Bug_dom1"/>
</dbReference>
<sequence>MSNDLGQTIIVENKPGVGGSLGAKFLSQAAPDGYTLGVTTNGTMAANKFLYKDIGYDPESDFDQLAVMFAVPYMIIASESSGLKSFEDLMKRAEGGGEKLSMANGGYGTAVHLMAESFTNAAQIEVSHIPYKGEAPAVTDVLGGHAPLGISSYSSIAQHIPTGKVTVLAVTSKDRLTMLPDVPTLSELGYDLPVKEAWFGLAAPKGLDPKVTERIEKSISTSLNSAAVNEKVSTIGGRVINSNAAESKAFVKSEIPRWGQVIQQANIKPN</sequence>
<protein>
    <recommendedName>
        <fullName evidence="4">Tripartite tricarboxylate transporter substrate binding protein</fullName>
    </recommendedName>
</protein>
<evidence type="ECO:0000256" key="1">
    <source>
        <dbReference type="ARBA" id="ARBA00006987"/>
    </source>
</evidence>